<organism evidence="5 6">
    <name type="scientific">Alistipes onderdonkii</name>
    <dbReference type="NCBI Taxonomy" id="328813"/>
    <lineage>
        <taxon>Bacteria</taxon>
        <taxon>Pseudomonadati</taxon>
        <taxon>Bacteroidota</taxon>
        <taxon>Bacteroidia</taxon>
        <taxon>Bacteroidales</taxon>
        <taxon>Rikenellaceae</taxon>
        <taxon>Alistipes</taxon>
    </lineage>
</organism>
<dbReference type="PANTHER" id="PTHR43196:SF2">
    <property type="entry name" value="PHOSPHOADENOSINE PHOSPHOSULFATE REDUCTASE"/>
    <property type="match status" value="1"/>
</dbReference>
<evidence type="ECO:0000256" key="1">
    <source>
        <dbReference type="ARBA" id="ARBA00022723"/>
    </source>
</evidence>
<evidence type="ECO:0000259" key="4">
    <source>
        <dbReference type="PROSITE" id="PS51379"/>
    </source>
</evidence>
<proteinExistence type="predicted"/>
<evidence type="ECO:0000256" key="3">
    <source>
        <dbReference type="ARBA" id="ARBA00023014"/>
    </source>
</evidence>
<evidence type="ECO:0000313" key="5">
    <source>
        <dbReference type="EMBL" id="OUN03428.1"/>
    </source>
</evidence>
<dbReference type="GO" id="GO:0003824">
    <property type="term" value="F:catalytic activity"/>
    <property type="evidence" value="ECO:0007669"/>
    <property type="project" value="InterPro"/>
</dbReference>
<dbReference type="SUPFAM" id="SSF54862">
    <property type="entry name" value="4Fe-4S ferredoxins"/>
    <property type="match status" value="1"/>
</dbReference>
<keyword evidence="2" id="KW-0408">Iron</keyword>
<dbReference type="GO" id="GO:0051536">
    <property type="term" value="F:iron-sulfur cluster binding"/>
    <property type="evidence" value="ECO:0007669"/>
    <property type="project" value="UniProtKB-KW"/>
</dbReference>
<accession>A0A1Y3QYT0</accession>
<dbReference type="Proteomes" id="UP000195772">
    <property type="component" value="Unassembled WGS sequence"/>
</dbReference>
<dbReference type="InterPro" id="IPR017900">
    <property type="entry name" value="4Fe4S_Fe_S_CS"/>
</dbReference>
<dbReference type="SUPFAM" id="SSF52402">
    <property type="entry name" value="Adenine nucleotide alpha hydrolases-like"/>
    <property type="match status" value="1"/>
</dbReference>
<keyword evidence="1" id="KW-0479">Metal-binding</keyword>
<protein>
    <submittedName>
        <fullName evidence="5">Phosphoadenosine phosphosulfate reductase</fullName>
    </submittedName>
</protein>
<dbReference type="OrthoDB" id="9794018at2"/>
<keyword evidence="3" id="KW-0411">Iron-sulfur</keyword>
<comment type="caution">
    <text evidence="5">The sequence shown here is derived from an EMBL/GenBank/DDBJ whole genome shotgun (WGS) entry which is preliminary data.</text>
</comment>
<dbReference type="GO" id="GO:0046872">
    <property type="term" value="F:metal ion binding"/>
    <property type="evidence" value="ECO:0007669"/>
    <property type="project" value="UniProtKB-KW"/>
</dbReference>
<dbReference type="PROSITE" id="PS51379">
    <property type="entry name" value="4FE4S_FER_2"/>
    <property type="match status" value="1"/>
</dbReference>
<dbReference type="PROSITE" id="PS00198">
    <property type="entry name" value="4FE4S_FER_1"/>
    <property type="match status" value="1"/>
</dbReference>
<dbReference type="RefSeq" id="WP_087402069.1">
    <property type="nucleotide sequence ID" value="NZ_BAAFKZ010000015.1"/>
</dbReference>
<dbReference type="InterPro" id="IPR050128">
    <property type="entry name" value="Sulfate_adenylyltrnsfr_sub2"/>
</dbReference>
<dbReference type="AlphaFoldDB" id="A0A1Y3QYT0"/>
<evidence type="ECO:0000313" key="6">
    <source>
        <dbReference type="Proteomes" id="UP000195772"/>
    </source>
</evidence>
<dbReference type="Gene3D" id="3.30.70.20">
    <property type="match status" value="1"/>
</dbReference>
<sequence>MYKIIWDSETGGVRMLSHFTVDTLTVSPRPVFYEELDMLRLDKLGWQYPKCQEPLLWACNKQYFYRGAFVFEVKGANIYDDPTVIFQAGQEQLSLIPVDVDEMLNRVGDELFLLESEAVEYIRNIFTQYSTARKTVEKAAANQIDFEVLAAKLEKRTKNKMAIVKQDCDSFDVMPLELAQEQGKKTYHTTRIDKFLASFSGGKDSQVVLDLCTRAIPPESFEVIYSDTGYELPSSLALYDQIIEYYHQRFPTLKFSVARNHENVINYWDKIGTPSDTHRWCCSIMKTAPLYRMLKVEGSNKQARVLTFDGVRAEESTRRSGYSREGRGVKHDTVINARPILYWNTTEIFLYMFEHNLPINPAYRQGMTRVGCLLCPFSSEWNEHIAKLYYGKDIKPFEQRIISNAKKAGVKDISDYIKNGGWKRRASGDLIAQSVRVTFSQPNGNFIAIVENAHLQIDTWFITICEYIYTQNEKKGFGEFRFNKLIYKYEVEFKTKNSFTFTLFNANNGDLIGLLKRAIYKAAYCTNCEVCEVECPTGALSVWPKVVIDKSKCIHCHKCLEFHEKGCIVANSLTQTNGNNKMQAQTSIDRYKNFGLRDEWVSMYLPEGDSFWDSDHGLNPTYQIPSLKNWLKDAEIIDAKGQMTDLGKTLQSVYEYNTILPWEIIWINLTYNSFIAKWFAARQAFDTPFTKSLLEEQLSTEFPTYKGKTVQNAVYQVLRTLKESPIGFALNQYNELDKNSGVRAEYSDLSPEAIAYSIYKFARTRNISMLRVSDLYASDVESGVHKEFGISKDNLERQLRFLNSTTNRVLVAELNMGLDHITLRDDIQPIDILKMETL</sequence>
<dbReference type="Gene3D" id="3.40.50.620">
    <property type="entry name" value="HUPs"/>
    <property type="match status" value="1"/>
</dbReference>
<dbReference type="InterPro" id="IPR017896">
    <property type="entry name" value="4Fe4S_Fe-S-bd"/>
</dbReference>
<feature type="domain" description="4Fe-4S ferredoxin-type" evidence="4">
    <location>
        <begin position="516"/>
        <end position="545"/>
    </location>
</feature>
<dbReference type="InterPro" id="IPR014729">
    <property type="entry name" value="Rossmann-like_a/b/a_fold"/>
</dbReference>
<dbReference type="PANTHER" id="PTHR43196">
    <property type="entry name" value="SULFATE ADENYLYLTRANSFERASE SUBUNIT 2"/>
    <property type="match status" value="1"/>
</dbReference>
<reference evidence="6" key="1">
    <citation type="submission" date="2017-04" db="EMBL/GenBank/DDBJ databases">
        <title>Function of individual gut microbiota members based on whole genome sequencing of pure cultures obtained from chicken caecum.</title>
        <authorList>
            <person name="Medvecky M."/>
            <person name="Cejkova D."/>
            <person name="Polansky O."/>
            <person name="Karasova D."/>
            <person name="Kubasova T."/>
            <person name="Cizek A."/>
            <person name="Rychlik I."/>
        </authorList>
    </citation>
    <scope>NUCLEOTIDE SEQUENCE [LARGE SCALE GENOMIC DNA]</scope>
    <source>
        <strain evidence="6">An90</strain>
    </source>
</reference>
<dbReference type="InterPro" id="IPR002500">
    <property type="entry name" value="PAPS_reduct_dom"/>
</dbReference>
<evidence type="ECO:0000256" key="2">
    <source>
        <dbReference type="ARBA" id="ARBA00023004"/>
    </source>
</evidence>
<name>A0A1Y3QYT0_9BACT</name>
<dbReference type="EMBL" id="NFHB01000004">
    <property type="protein sequence ID" value="OUN03428.1"/>
    <property type="molecule type" value="Genomic_DNA"/>
</dbReference>
<dbReference type="Pfam" id="PF01507">
    <property type="entry name" value="PAPS_reduct"/>
    <property type="match status" value="1"/>
</dbReference>
<gene>
    <name evidence="5" type="ORF">B5G41_07005</name>
</gene>